<comment type="caution">
    <text evidence="1">The sequence shown here is derived from an EMBL/GenBank/DDBJ whole genome shotgun (WGS) entry which is preliminary data.</text>
</comment>
<sequence length="389" mass="40413">MTESVIEVGPAGIGGVNDAPPEWVSTALESIDDTFALLDERLVSVPELWQDVMRAVAGGGCETLIAVCPTWWPPSRTHRVHEAAQTVAATVVLRQRTAVLRRSAAVRRAAVVELADDVVVVTPPDVRATVIARQGGATMVADAVASAVGISPVALIDAPAGVADAERTAALIADRLRGNEIQILFADEDAVRCAASRSQRTVEATPGVGIRRRNPRAAAAVVGVASAAAVALGGIAVHSGTNGYSRTTTVLVEGRVGIVVPADWPLRHITSGPGSARLQLTSPSHEGLALHLTQSTADPHDGLTGAASSLRAALDTENDRAFVDFDAAGHRAGRDAVTYREVRPPHAVAWAVLVDGAVRIAIGCQSPVGGEHLVREVCDQAIRSAQAVR</sequence>
<evidence type="ECO:0000313" key="2">
    <source>
        <dbReference type="Proteomes" id="UP000287177"/>
    </source>
</evidence>
<organism evidence="1 2">
    <name type="scientific">Mycolicibacterium elephantis DSM 44368</name>
    <dbReference type="NCBI Taxonomy" id="1335622"/>
    <lineage>
        <taxon>Bacteria</taxon>
        <taxon>Bacillati</taxon>
        <taxon>Actinomycetota</taxon>
        <taxon>Actinomycetes</taxon>
        <taxon>Mycobacteriales</taxon>
        <taxon>Mycobacteriaceae</taxon>
        <taxon>Mycolicibacterium</taxon>
    </lineage>
</organism>
<gene>
    <name evidence="1" type="ORF">MELE44368_14505</name>
</gene>
<dbReference type="Proteomes" id="UP000287177">
    <property type="component" value="Unassembled WGS sequence"/>
</dbReference>
<evidence type="ECO:0008006" key="3">
    <source>
        <dbReference type="Google" id="ProtNLM"/>
    </source>
</evidence>
<keyword evidence="2" id="KW-1185">Reference proteome</keyword>
<dbReference type="NCBIfam" id="TIGR03931">
    <property type="entry name" value="T7SS_Rv3446c"/>
    <property type="match status" value="1"/>
</dbReference>
<proteinExistence type="predicted"/>
<evidence type="ECO:0000313" key="1">
    <source>
        <dbReference type="EMBL" id="RWA21901.1"/>
    </source>
</evidence>
<reference evidence="1 2" key="1">
    <citation type="submission" date="2013-06" db="EMBL/GenBank/DDBJ databases">
        <title>The draft sequence of the Mycobacterium elephantis genome.</title>
        <authorList>
            <person name="Pettersson F.B."/>
            <person name="Das S."/>
            <person name="Dasgupta S."/>
            <person name="Bhattacharya A."/>
            <person name="Kirsebom L.A."/>
        </authorList>
    </citation>
    <scope>NUCLEOTIDE SEQUENCE [LARGE SCALE GENOMIC DNA]</scope>
    <source>
        <strain evidence="1 2">DSM 44368</strain>
    </source>
</reference>
<dbReference type="InterPro" id="IPR023840">
    <property type="entry name" value="T7SS_Rv3446c"/>
</dbReference>
<name>A0A439DX44_9MYCO</name>
<dbReference type="EMBL" id="ATDN01000007">
    <property type="protein sequence ID" value="RWA21901.1"/>
    <property type="molecule type" value="Genomic_DNA"/>
</dbReference>
<protein>
    <recommendedName>
        <fullName evidence="3">Type VII secretion-associated protein</fullName>
    </recommendedName>
</protein>
<dbReference type="AlphaFoldDB" id="A0A439DX44"/>
<accession>A0A439DX44</accession>
<dbReference type="RefSeq" id="WP_128107782.1">
    <property type="nucleotide sequence ID" value="NZ_ATDN01000007.1"/>
</dbReference>